<organism evidence="9 10">
    <name type="scientific">Lasiosphaeria hispida</name>
    <dbReference type="NCBI Taxonomy" id="260671"/>
    <lineage>
        <taxon>Eukaryota</taxon>
        <taxon>Fungi</taxon>
        <taxon>Dikarya</taxon>
        <taxon>Ascomycota</taxon>
        <taxon>Pezizomycotina</taxon>
        <taxon>Sordariomycetes</taxon>
        <taxon>Sordariomycetidae</taxon>
        <taxon>Sordariales</taxon>
        <taxon>Lasiosphaeriaceae</taxon>
        <taxon>Lasiosphaeria</taxon>
    </lineage>
</organism>
<dbReference type="PANTHER" id="PTHR33048:SF42">
    <property type="entry name" value="INTEGRAL MEMBRANE PROTEIN"/>
    <property type="match status" value="1"/>
</dbReference>
<feature type="compositionally biased region" description="Basic residues" evidence="6">
    <location>
        <begin position="303"/>
        <end position="321"/>
    </location>
</feature>
<feature type="compositionally biased region" description="Polar residues" evidence="6">
    <location>
        <begin position="1"/>
        <end position="15"/>
    </location>
</feature>
<keyword evidence="10" id="KW-1185">Reference proteome</keyword>
<feature type="transmembrane region" description="Helical" evidence="7">
    <location>
        <begin position="76"/>
        <end position="97"/>
    </location>
</feature>
<feature type="transmembrane region" description="Helical" evidence="7">
    <location>
        <begin position="237"/>
        <end position="255"/>
    </location>
</feature>
<feature type="transmembrane region" description="Helical" evidence="7">
    <location>
        <begin position="45"/>
        <end position="64"/>
    </location>
</feature>
<evidence type="ECO:0000256" key="2">
    <source>
        <dbReference type="ARBA" id="ARBA00022692"/>
    </source>
</evidence>
<keyword evidence="2 7" id="KW-0812">Transmembrane</keyword>
<evidence type="ECO:0000256" key="4">
    <source>
        <dbReference type="ARBA" id="ARBA00023136"/>
    </source>
</evidence>
<gene>
    <name evidence="9" type="ORF">B0T25DRAFT_563784</name>
</gene>
<keyword evidence="4 7" id="KW-0472">Membrane</keyword>
<evidence type="ECO:0000259" key="8">
    <source>
        <dbReference type="Pfam" id="PF20684"/>
    </source>
</evidence>
<dbReference type="InterPro" id="IPR049326">
    <property type="entry name" value="Rhodopsin_dom_fungi"/>
</dbReference>
<feature type="transmembrane region" description="Helical" evidence="7">
    <location>
        <begin position="275"/>
        <end position="299"/>
    </location>
</feature>
<dbReference type="PANTHER" id="PTHR33048">
    <property type="entry name" value="PTH11-LIKE INTEGRAL MEMBRANE PROTEIN (AFU_ORTHOLOGUE AFUA_5G11245)"/>
    <property type="match status" value="1"/>
</dbReference>
<feature type="region of interest" description="Disordered" evidence="6">
    <location>
        <begin position="303"/>
        <end position="330"/>
    </location>
</feature>
<evidence type="ECO:0000256" key="3">
    <source>
        <dbReference type="ARBA" id="ARBA00022989"/>
    </source>
</evidence>
<evidence type="ECO:0000256" key="6">
    <source>
        <dbReference type="SAM" id="MobiDB-lite"/>
    </source>
</evidence>
<dbReference type="GO" id="GO:0016020">
    <property type="term" value="C:membrane"/>
    <property type="evidence" value="ECO:0007669"/>
    <property type="project" value="UniProtKB-SubCell"/>
</dbReference>
<sequence>MNSTLNNTLPTANNDTDTDRRNFTNFPGFWRARLQDDDLGPTTRVSVWILVGASLLFLLMRLYCKAARHRRFHADDYFAIAAWLALLGSGICTNMAIDLGYGKHVWQIPFQNLNDMYLIGQITVTLAICSQAWSKTSFAITLLLISDGIHGKTRIFIWFAVVSMNLLLGIAAMFFWVGCMPLEKAWHPFMRGTCWSPNVIITYGIFTTAYSGILDLVFAIIPWQIIMRLQMETKEKIGVALAMSMGVFAAAAAFIKCSSLPELGGRDFPHDGVTLVIWGNAEAAVTIMAASVPMLRMLVRSVRPSRRRQHHPSHHSSRSRRHLVDTNGSSRRVYYNKPRKDLVPMTNSTWSSETLTSHIRSGSGSKSREV</sequence>
<accession>A0AAJ0HNT0</accession>
<evidence type="ECO:0000313" key="9">
    <source>
        <dbReference type="EMBL" id="KAK3358706.1"/>
    </source>
</evidence>
<keyword evidence="3 7" id="KW-1133">Transmembrane helix</keyword>
<comment type="subcellular location">
    <subcellularLocation>
        <location evidence="1">Membrane</location>
        <topology evidence="1">Multi-pass membrane protein</topology>
    </subcellularLocation>
</comment>
<reference evidence="9" key="2">
    <citation type="submission" date="2023-06" db="EMBL/GenBank/DDBJ databases">
        <authorList>
            <consortium name="Lawrence Berkeley National Laboratory"/>
            <person name="Haridas S."/>
            <person name="Hensen N."/>
            <person name="Bonometti L."/>
            <person name="Westerberg I."/>
            <person name="Brannstrom I.O."/>
            <person name="Guillou S."/>
            <person name="Cros-Aarteil S."/>
            <person name="Calhoun S."/>
            <person name="Kuo A."/>
            <person name="Mondo S."/>
            <person name="Pangilinan J."/>
            <person name="Riley R."/>
            <person name="Labutti K."/>
            <person name="Andreopoulos B."/>
            <person name="Lipzen A."/>
            <person name="Chen C."/>
            <person name="Yanf M."/>
            <person name="Daum C."/>
            <person name="Ng V."/>
            <person name="Clum A."/>
            <person name="Steindorff A."/>
            <person name="Ohm R."/>
            <person name="Martin F."/>
            <person name="Silar P."/>
            <person name="Natvig D."/>
            <person name="Lalanne C."/>
            <person name="Gautier V."/>
            <person name="Ament-Velasquez S.L."/>
            <person name="Kruys A."/>
            <person name="Hutchinson M.I."/>
            <person name="Powell A.J."/>
            <person name="Barry K."/>
            <person name="Miller A.N."/>
            <person name="Grigoriev I.V."/>
            <person name="Debuchy R."/>
            <person name="Gladieux P."/>
            <person name="Thoren M.H."/>
            <person name="Johannesson H."/>
        </authorList>
    </citation>
    <scope>NUCLEOTIDE SEQUENCE</scope>
    <source>
        <strain evidence="9">CBS 955.72</strain>
    </source>
</reference>
<dbReference type="AlphaFoldDB" id="A0AAJ0HNT0"/>
<feature type="transmembrane region" description="Helical" evidence="7">
    <location>
        <begin position="117"/>
        <end position="144"/>
    </location>
</feature>
<name>A0AAJ0HNT0_9PEZI</name>
<comment type="caution">
    <text evidence="9">The sequence shown here is derived from an EMBL/GenBank/DDBJ whole genome shotgun (WGS) entry which is preliminary data.</text>
</comment>
<feature type="transmembrane region" description="Helical" evidence="7">
    <location>
        <begin position="198"/>
        <end position="225"/>
    </location>
</feature>
<evidence type="ECO:0000313" key="10">
    <source>
        <dbReference type="Proteomes" id="UP001275084"/>
    </source>
</evidence>
<feature type="region of interest" description="Disordered" evidence="6">
    <location>
        <begin position="345"/>
        <end position="370"/>
    </location>
</feature>
<dbReference type="Pfam" id="PF20684">
    <property type="entry name" value="Fung_rhodopsin"/>
    <property type="match status" value="1"/>
</dbReference>
<dbReference type="InterPro" id="IPR052337">
    <property type="entry name" value="SAT4-like"/>
</dbReference>
<feature type="transmembrane region" description="Helical" evidence="7">
    <location>
        <begin position="156"/>
        <end position="178"/>
    </location>
</feature>
<feature type="domain" description="Rhodopsin" evidence="8">
    <location>
        <begin position="60"/>
        <end position="300"/>
    </location>
</feature>
<feature type="region of interest" description="Disordered" evidence="6">
    <location>
        <begin position="1"/>
        <end position="20"/>
    </location>
</feature>
<comment type="similarity">
    <text evidence="5">Belongs to the SAT4 family.</text>
</comment>
<reference evidence="9" key="1">
    <citation type="journal article" date="2023" name="Mol. Phylogenet. Evol.">
        <title>Genome-scale phylogeny and comparative genomics of the fungal order Sordariales.</title>
        <authorList>
            <person name="Hensen N."/>
            <person name="Bonometti L."/>
            <person name="Westerberg I."/>
            <person name="Brannstrom I.O."/>
            <person name="Guillou S."/>
            <person name="Cros-Aarteil S."/>
            <person name="Calhoun S."/>
            <person name="Haridas S."/>
            <person name="Kuo A."/>
            <person name="Mondo S."/>
            <person name="Pangilinan J."/>
            <person name="Riley R."/>
            <person name="LaButti K."/>
            <person name="Andreopoulos B."/>
            <person name="Lipzen A."/>
            <person name="Chen C."/>
            <person name="Yan M."/>
            <person name="Daum C."/>
            <person name="Ng V."/>
            <person name="Clum A."/>
            <person name="Steindorff A."/>
            <person name="Ohm R.A."/>
            <person name="Martin F."/>
            <person name="Silar P."/>
            <person name="Natvig D.O."/>
            <person name="Lalanne C."/>
            <person name="Gautier V."/>
            <person name="Ament-Velasquez S.L."/>
            <person name="Kruys A."/>
            <person name="Hutchinson M.I."/>
            <person name="Powell A.J."/>
            <person name="Barry K."/>
            <person name="Miller A.N."/>
            <person name="Grigoriev I.V."/>
            <person name="Debuchy R."/>
            <person name="Gladieux P."/>
            <person name="Hiltunen Thoren M."/>
            <person name="Johannesson H."/>
        </authorList>
    </citation>
    <scope>NUCLEOTIDE SEQUENCE</scope>
    <source>
        <strain evidence="9">CBS 955.72</strain>
    </source>
</reference>
<proteinExistence type="inferred from homology"/>
<evidence type="ECO:0000256" key="7">
    <source>
        <dbReference type="SAM" id="Phobius"/>
    </source>
</evidence>
<dbReference type="EMBL" id="JAUIQD010000002">
    <property type="protein sequence ID" value="KAK3358706.1"/>
    <property type="molecule type" value="Genomic_DNA"/>
</dbReference>
<evidence type="ECO:0000256" key="1">
    <source>
        <dbReference type="ARBA" id="ARBA00004141"/>
    </source>
</evidence>
<protein>
    <recommendedName>
        <fullName evidence="8">Rhodopsin domain-containing protein</fullName>
    </recommendedName>
</protein>
<evidence type="ECO:0000256" key="5">
    <source>
        <dbReference type="ARBA" id="ARBA00038359"/>
    </source>
</evidence>
<dbReference type="Proteomes" id="UP001275084">
    <property type="component" value="Unassembled WGS sequence"/>
</dbReference>